<organism evidence="3 4">
    <name type="scientific">Hypsizygus marmoreus</name>
    <name type="common">White beech mushroom</name>
    <name type="synonym">Agaricus marmoreus</name>
    <dbReference type="NCBI Taxonomy" id="39966"/>
    <lineage>
        <taxon>Eukaryota</taxon>
        <taxon>Fungi</taxon>
        <taxon>Dikarya</taxon>
        <taxon>Basidiomycota</taxon>
        <taxon>Agaricomycotina</taxon>
        <taxon>Agaricomycetes</taxon>
        <taxon>Agaricomycetidae</taxon>
        <taxon>Agaricales</taxon>
        <taxon>Tricholomatineae</taxon>
        <taxon>Lyophyllaceae</taxon>
        <taxon>Hypsizygus</taxon>
    </lineage>
</organism>
<dbReference type="InParanoid" id="A0A369JHY1"/>
<feature type="region of interest" description="Disordered" evidence="1">
    <location>
        <begin position="1"/>
        <end position="46"/>
    </location>
</feature>
<dbReference type="InterPro" id="IPR036047">
    <property type="entry name" value="F-box-like_dom_sf"/>
</dbReference>
<dbReference type="InterPro" id="IPR001810">
    <property type="entry name" value="F-box_dom"/>
</dbReference>
<dbReference type="Proteomes" id="UP000076154">
    <property type="component" value="Unassembled WGS sequence"/>
</dbReference>
<sequence length="745" mass="85403">MPRHSKHKSNRHINTNDGVMNDDPELPLAKRKRKNPNPVHFDSSINASTQLDMKARRARGKRGILAQLTEMPLDVLFEIFGHLNPDDLLHLTRASKALRYTLLKRSSVSIWKDARSHIEGLPECPIDLSEPLYASLLFDPYCHNCHESQTHTIIWSIYKRYCKKCILSVSFGQFEYHRYGLKIPLDIVPNFTCNAPRYEEPERYCLLTAQRYDSELHDLHGSIRAEWLEEKRAVLALRIKFAALGEGWAEQRTFERSLELDSARQRRLEAIKMKLTECGWAEEIAHLERRGQLSDHKLVKQPKDLTERIWNNIKKPLIEFMEKKKAERLEKLREIIIKRRGVVLSEVIAEYASHQQDTIRVPGLGDVASLEKFRTIIESTPLDEIVTPAHFSAAMDDFADFAKTWLDEKDAELVAMMEQVPMIGSKASREMLGLATTCFQCTNCRQVLDYPRVLVHNCASLPSFRGGSGLYFVSLDSEPWNYRQIISFHTAAYETARKILTDSGLDPDVQRFPDARRDELWFECFNCSCQEVGRKVMRWPMAVIHGLKLCPRLRPVSMQLLKPTPDEALLVQMLESASRNILSGHYRDSVKYVCDIGHGCGRTVAYSGIIDHVCDFHPGKVTEDFDESKYLNNFDEEDFHLHIDASTHLYRPLVLNLENPVEGFQAAFRYQCSAAFLSAMKAVHDAGVRHNDVRLPNLLLDDAGKVAILDFDRADLDSAEGQRKRELGRLADLLDGAYIGQHRFS</sequence>
<feature type="domain" description="F-box" evidence="2">
    <location>
        <begin position="65"/>
        <end position="114"/>
    </location>
</feature>
<evidence type="ECO:0000256" key="1">
    <source>
        <dbReference type="SAM" id="MobiDB-lite"/>
    </source>
</evidence>
<evidence type="ECO:0000259" key="2">
    <source>
        <dbReference type="PROSITE" id="PS50181"/>
    </source>
</evidence>
<dbReference type="SUPFAM" id="SSF81383">
    <property type="entry name" value="F-box domain"/>
    <property type="match status" value="1"/>
</dbReference>
<proteinExistence type="predicted"/>
<dbReference type="Pfam" id="PF00646">
    <property type="entry name" value="F-box"/>
    <property type="match status" value="1"/>
</dbReference>
<comment type="caution">
    <text evidence="3">The sequence shown here is derived from an EMBL/GenBank/DDBJ whole genome shotgun (WGS) entry which is preliminary data.</text>
</comment>
<dbReference type="STRING" id="39966.A0A369JHY1"/>
<protein>
    <recommendedName>
        <fullName evidence="2">F-box domain-containing protein</fullName>
    </recommendedName>
</protein>
<dbReference type="SMART" id="SM00256">
    <property type="entry name" value="FBOX"/>
    <property type="match status" value="1"/>
</dbReference>
<gene>
    <name evidence="3" type="ORF">Hypma_014301</name>
</gene>
<dbReference type="InterPro" id="IPR002575">
    <property type="entry name" value="Aminoglycoside_PTrfase"/>
</dbReference>
<dbReference type="CDD" id="cd09917">
    <property type="entry name" value="F-box_SF"/>
    <property type="match status" value="1"/>
</dbReference>
<dbReference type="PROSITE" id="PS50181">
    <property type="entry name" value="FBOX"/>
    <property type="match status" value="1"/>
</dbReference>
<dbReference type="EMBL" id="LUEZ02000085">
    <property type="protein sequence ID" value="RDB19004.1"/>
    <property type="molecule type" value="Genomic_DNA"/>
</dbReference>
<evidence type="ECO:0000313" key="4">
    <source>
        <dbReference type="Proteomes" id="UP000076154"/>
    </source>
</evidence>
<dbReference type="InterPro" id="IPR011009">
    <property type="entry name" value="Kinase-like_dom_sf"/>
</dbReference>
<dbReference type="SUPFAM" id="SSF56112">
    <property type="entry name" value="Protein kinase-like (PK-like)"/>
    <property type="match status" value="1"/>
</dbReference>
<evidence type="ECO:0000313" key="3">
    <source>
        <dbReference type="EMBL" id="RDB19004.1"/>
    </source>
</evidence>
<name>A0A369JHY1_HYPMA</name>
<dbReference type="OrthoDB" id="2322499at2759"/>
<accession>A0A369JHY1</accession>
<dbReference type="Gene3D" id="1.10.510.10">
    <property type="entry name" value="Transferase(Phosphotransferase) domain 1"/>
    <property type="match status" value="1"/>
</dbReference>
<reference evidence="3" key="1">
    <citation type="submission" date="2018-04" db="EMBL/GenBank/DDBJ databases">
        <title>Whole genome sequencing of Hypsizygus marmoreus.</title>
        <authorList>
            <person name="Choi I.-G."/>
            <person name="Min B."/>
            <person name="Kim J.-G."/>
            <person name="Kim S."/>
            <person name="Oh Y.-L."/>
            <person name="Kong W.-S."/>
            <person name="Park H."/>
            <person name="Jeong J."/>
            <person name="Song E.-S."/>
        </authorList>
    </citation>
    <scope>NUCLEOTIDE SEQUENCE [LARGE SCALE GENOMIC DNA]</scope>
    <source>
        <strain evidence="3">51987-8</strain>
    </source>
</reference>
<keyword evidence="4" id="KW-1185">Reference proteome</keyword>
<dbReference type="AlphaFoldDB" id="A0A369JHY1"/>
<feature type="compositionally biased region" description="Basic residues" evidence="1">
    <location>
        <begin position="1"/>
        <end position="11"/>
    </location>
</feature>
<dbReference type="Pfam" id="PF01636">
    <property type="entry name" value="APH"/>
    <property type="match status" value="1"/>
</dbReference>